<dbReference type="RefSeq" id="WP_181471367.1">
    <property type="nucleotide sequence ID" value="NZ_JACEFG010000001.1"/>
</dbReference>
<name>A0A838CRX8_9BACI</name>
<dbReference type="Pfam" id="PF09388">
    <property type="entry name" value="SpoOE-like"/>
    <property type="match status" value="1"/>
</dbReference>
<comment type="caution">
    <text evidence="1">The sequence shown here is derived from an EMBL/GenBank/DDBJ whole genome shotgun (WGS) entry which is preliminary data.</text>
</comment>
<dbReference type="InterPro" id="IPR037208">
    <property type="entry name" value="Spo0E-like_sf"/>
</dbReference>
<dbReference type="EMBL" id="JACEFG010000001">
    <property type="protein sequence ID" value="MBA2174366.1"/>
    <property type="molecule type" value="Genomic_DNA"/>
</dbReference>
<accession>A0A838CRX8</accession>
<dbReference type="GO" id="GO:0043937">
    <property type="term" value="P:regulation of sporulation"/>
    <property type="evidence" value="ECO:0007669"/>
    <property type="project" value="InterPro"/>
</dbReference>
<dbReference type="AlphaFoldDB" id="A0A838CRX8"/>
<dbReference type="Gene3D" id="4.10.280.10">
    <property type="entry name" value="Helix-loop-helix DNA-binding domain"/>
    <property type="match status" value="1"/>
</dbReference>
<protein>
    <submittedName>
        <fullName evidence="1">Aspartyl-phosphate phosphatase Spo0E family protein</fullName>
    </submittedName>
</protein>
<dbReference type="SUPFAM" id="SSF140500">
    <property type="entry name" value="BAS1536-like"/>
    <property type="match status" value="1"/>
</dbReference>
<gene>
    <name evidence="1" type="ORF">H0266_05540</name>
</gene>
<proteinExistence type="predicted"/>
<evidence type="ECO:0000313" key="1">
    <source>
        <dbReference type="EMBL" id="MBA2174366.1"/>
    </source>
</evidence>
<organism evidence="1 2">
    <name type="scientific">Halobacillus locisalis</name>
    <dbReference type="NCBI Taxonomy" id="220753"/>
    <lineage>
        <taxon>Bacteria</taxon>
        <taxon>Bacillati</taxon>
        <taxon>Bacillota</taxon>
        <taxon>Bacilli</taxon>
        <taxon>Bacillales</taxon>
        <taxon>Bacillaceae</taxon>
        <taxon>Halobacillus</taxon>
    </lineage>
</organism>
<dbReference type="InterPro" id="IPR018540">
    <property type="entry name" value="Spo0E-like"/>
</dbReference>
<dbReference type="InterPro" id="IPR036638">
    <property type="entry name" value="HLH_DNA-bd_sf"/>
</dbReference>
<keyword evidence="2" id="KW-1185">Reference proteome</keyword>
<reference evidence="1 2" key="1">
    <citation type="journal article" date="2004" name="Extremophiles">
        <title>Halobacillus locisalis sp. nov., a halophilic bacterium isolated from a marine solar saltern of the Yellow Sea in Korea.</title>
        <authorList>
            <person name="Yoon J.H."/>
            <person name="Kang K.H."/>
            <person name="Oh T.K."/>
            <person name="Park Y.H."/>
        </authorList>
    </citation>
    <scope>NUCLEOTIDE SEQUENCE [LARGE SCALE GENOMIC DNA]</scope>
    <source>
        <strain evidence="1 2">KCTC 3788</strain>
    </source>
</reference>
<dbReference type="Proteomes" id="UP000571017">
    <property type="component" value="Unassembled WGS sequence"/>
</dbReference>
<dbReference type="GO" id="GO:0046983">
    <property type="term" value="F:protein dimerization activity"/>
    <property type="evidence" value="ECO:0007669"/>
    <property type="project" value="InterPro"/>
</dbReference>
<evidence type="ECO:0000313" key="2">
    <source>
        <dbReference type="Proteomes" id="UP000571017"/>
    </source>
</evidence>
<sequence>MSEALTSEIEHLRKRMVEVALEHGFASEESVELSQKLDTLLNQMQIKQSS</sequence>